<evidence type="ECO:0000256" key="1">
    <source>
        <dbReference type="SAM" id="MobiDB-lite"/>
    </source>
</evidence>
<name>A0AAD4E780_9AGAM</name>
<accession>A0AAD4E780</accession>
<feature type="region of interest" description="Disordered" evidence="1">
    <location>
        <begin position="15"/>
        <end position="80"/>
    </location>
</feature>
<comment type="caution">
    <text evidence="2">The sequence shown here is derived from an EMBL/GenBank/DDBJ whole genome shotgun (WGS) entry which is preliminary data.</text>
</comment>
<dbReference type="AlphaFoldDB" id="A0AAD4E780"/>
<dbReference type="EMBL" id="JABBWK010000024">
    <property type="protein sequence ID" value="KAG1901015.1"/>
    <property type="molecule type" value="Genomic_DNA"/>
</dbReference>
<dbReference type="GeneID" id="64659907"/>
<proteinExistence type="predicted"/>
<organism evidence="2 3">
    <name type="scientific">Suillus fuscotomentosus</name>
    <dbReference type="NCBI Taxonomy" id="1912939"/>
    <lineage>
        <taxon>Eukaryota</taxon>
        <taxon>Fungi</taxon>
        <taxon>Dikarya</taxon>
        <taxon>Basidiomycota</taxon>
        <taxon>Agaricomycotina</taxon>
        <taxon>Agaricomycetes</taxon>
        <taxon>Agaricomycetidae</taxon>
        <taxon>Boletales</taxon>
        <taxon>Suillineae</taxon>
        <taxon>Suillaceae</taxon>
        <taxon>Suillus</taxon>
    </lineage>
</organism>
<feature type="compositionally biased region" description="Basic and acidic residues" evidence="1">
    <location>
        <begin position="40"/>
        <end position="51"/>
    </location>
</feature>
<evidence type="ECO:0000313" key="2">
    <source>
        <dbReference type="EMBL" id="KAG1901015.1"/>
    </source>
</evidence>
<evidence type="ECO:0000313" key="3">
    <source>
        <dbReference type="Proteomes" id="UP001195769"/>
    </source>
</evidence>
<keyword evidence="3" id="KW-1185">Reference proteome</keyword>
<sequence length="278" mass="31772">MSSIGNVNDMFRNFERLSPKVQEPTEMFPQSKRHNSQSISHHDDGAERDELSDGSEYNPKSRDTNRLTVKKPKGFNVGRQRGGIKMKLDRKKRALVRALAKRDIWDHKEIAAVFDVSLLPIKKAVTNSYVSVDDKPWDDAKFYENSDLEKLISRLPPATEKQNKFKKQDRAYVRSPNKTVVAASPPASAPMEVESDSNTTCSIFRTFRNEAILVHGEKVHSILEEIGIEDDETMFAVLIMDDERLNGMLQEAKRLNLVEKYSVIQALRNFGEKHKIAR</sequence>
<reference evidence="2" key="1">
    <citation type="journal article" date="2020" name="New Phytol.">
        <title>Comparative genomics reveals dynamic genome evolution in host specialist ectomycorrhizal fungi.</title>
        <authorList>
            <person name="Lofgren L.A."/>
            <person name="Nguyen N.H."/>
            <person name="Vilgalys R."/>
            <person name="Ruytinx J."/>
            <person name="Liao H.L."/>
            <person name="Branco S."/>
            <person name="Kuo A."/>
            <person name="LaButti K."/>
            <person name="Lipzen A."/>
            <person name="Andreopoulos W."/>
            <person name="Pangilinan J."/>
            <person name="Riley R."/>
            <person name="Hundley H."/>
            <person name="Na H."/>
            <person name="Barry K."/>
            <person name="Grigoriev I.V."/>
            <person name="Stajich J.E."/>
            <person name="Kennedy P.G."/>
        </authorList>
    </citation>
    <scope>NUCLEOTIDE SEQUENCE</scope>
    <source>
        <strain evidence="2">FC203</strain>
    </source>
</reference>
<gene>
    <name evidence="2" type="ORF">F5891DRAFT_1172867</name>
</gene>
<dbReference type="Proteomes" id="UP001195769">
    <property type="component" value="Unassembled WGS sequence"/>
</dbReference>
<protein>
    <submittedName>
        <fullName evidence="2">Uncharacterized protein</fullName>
    </submittedName>
</protein>
<dbReference type="RefSeq" id="XP_041226591.1">
    <property type="nucleotide sequence ID" value="XM_041365609.1"/>
</dbReference>